<keyword evidence="6" id="KW-1185">Reference proteome</keyword>
<keyword evidence="2" id="KW-0159">Chromosome partition</keyword>
<dbReference type="Gene3D" id="1.10.10.2830">
    <property type="match status" value="1"/>
</dbReference>
<dbReference type="PANTHER" id="PTHR33375">
    <property type="entry name" value="CHROMOSOME-PARTITIONING PROTEIN PARB-RELATED"/>
    <property type="match status" value="1"/>
</dbReference>
<dbReference type="SMART" id="SM00470">
    <property type="entry name" value="ParB"/>
    <property type="match status" value="1"/>
</dbReference>
<feature type="compositionally biased region" description="Basic and acidic residues" evidence="3">
    <location>
        <begin position="611"/>
        <end position="627"/>
    </location>
</feature>
<reference evidence="6" key="1">
    <citation type="journal article" date="2019" name="Int. J. Syst. Evol. Microbiol.">
        <title>The Global Catalogue of Microorganisms (GCM) 10K type strain sequencing project: providing services to taxonomists for standard genome sequencing and annotation.</title>
        <authorList>
            <consortium name="The Broad Institute Genomics Platform"/>
            <consortium name="The Broad Institute Genome Sequencing Center for Infectious Disease"/>
            <person name="Wu L."/>
            <person name="Ma J."/>
        </authorList>
    </citation>
    <scope>NUCLEOTIDE SEQUENCE [LARGE SCALE GENOMIC DNA]</scope>
    <source>
        <strain evidence="6">JCM 15933</strain>
    </source>
</reference>
<comment type="caution">
    <text evidence="5">The sequence shown here is derived from an EMBL/GenBank/DDBJ whole genome shotgun (WGS) entry which is preliminary data.</text>
</comment>
<evidence type="ECO:0000256" key="1">
    <source>
        <dbReference type="ARBA" id="ARBA00006295"/>
    </source>
</evidence>
<dbReference type="InterPro" id="IPR036086">
    <property type="entry name" value="ParB/Sulfiredoxin_sf"/>
</dbReference>
<gene>
    <name evidence="5" type="ORF">GCM10009827_118860</name>
</gene>
<dbReference type="Pfam" id="PF17762">
    <property type="entry name" value="HTH_ParB"/>
    <property type="match status" value="1"/>
</dbReference>
<feature type="compositionally biased region" description="Polar residues" evidence="3">
    <location>
        <begin position="597"/>
        <end position="608"/>
    </location>
</feature>
<dbReference type="SUPFAM" id="SSF110849">
    <property type="entry name" value="ParB/Sulfiredoxin"/>
    <property type="match status" value="1"/>
</dbReference>
<dbReference type="InterPro" id="IPR004437">
    <property type="entry name" value="ParB/RepB/Spo0J"/>
</dbReference>
<evidence type="ECO:0000256" key="2">
    <source>
        <dbReference type="ARBA" id="ARBA00022829"/>
    </source>
</evidence>
<dbReference type="NCBIfam" id="TIGR00180">
    <property type="entry name" value="parB_part"/>
    <property type="match status" value="1"/>
</dbReference>
<dbReference type="InterPro" id="IPR050336">
    <property type="entry name" value="Chromosome_partition/occlusion"/>
</dbReference>
<feature type="region of interest" description="Disordered" evidence="3">
    <location>
        <begin position="1"/>
        <end position="65"/>
    </location>
</feature>
<dbReference type="InterPro" id="IPR041468">
    <property type="entry name" value="HTH_ParB/Spo0J"/>
</dbReference>
<feature type="region of interest" description="Disordered" evidence="3">
    <location>
        <begin position="537"/>
        <end position="638"/>
    </location>
</feature>
<dbReference type="Proteomes" id="UP001501470">
    <property type="component" value="Unassembled WGS sequence"/>
</dbReference>
<evidence type="ECO:0000313" key="5">
    <source>
        <dbReference type="EMBL" id="GAA1577244.1"/>
    </source>
</evidence>
<dbReference type="RefSeq" id="WP_344515773.1">
    <property type="nucleotide sequence ID" value="NZ_BAAAQD010000064.1"/>
</dbReference>
<protein>
    <recommendedName>
        <fullName evidence="4">ParB-like N-terminal domain-containing protein</fullName>
    </recommendedName>
</protein>
<dbReference type="EMBL" id="BAAAQD010000064">
    <property type="protein sequence ID" value="GAA1577244.1"/>
    <property type="molecule type" value="Genomic_DNA"/>
</dbReference>
<organism evidence="5 6">
    <name type="scientific">Dactylosporangium maewongense</name>
    <dbReference type="NCBI Taxonomy" id="634393"/>
    <lineage>
        <taxon>Bacteria</taxon>
        <taxon>Bacillati</taxon>
        <taxon>Actinomycetota</taxon>
        <taxon>Actinomycetes</taxon>
        <taxon>Micromonosporales</taxon>
        <taxon>Micromonosporaceae</taxon>
        <taxon>Dactylosporangium</taxon>
    </lineage>
</organism>
<sequence length="638" mass="68527">MSTTVLQPPTDPATADLDVTDVEDGTELSEPDPVEQADSTDEASAADPTGDDPANDPADDGANLPPLVTAYLDARELVDDPKNLRKNLRESLGLTPAPLADDPDIDELRKLVDGDLEELPAGVRQLAELKASIKEVGILQPLVVVPAPGRDGAWQIVIGHRRKYASILVKRFQVPCILATDYDEVKRILAQLAENVHRVGLTASEEAEAFEQLTIMNWTTEQIAEVRGVPEESVLRSLRLRRLPKAVSAALDSGQLSLDEVDDDIEALGGHPTALAKVLKAQSGWSRRHTLASELSKIASAKAKELAKAKLVIDGVTVTSKPAGFGYTSIATDVRKLVDGDGKRLDPDAVKSLPGFAAFVEKVGSGADTVVYCTDPAKYGYTKFKPTYGRQLTDEEIAAQVEAEQAKAAFLDALEAAKGERRKHILDTYGPPKGARRLFTTALRQDLIRVHQISYADVDGLYANLGGSSDDVLRTAGEDRLRRSAVCKWICAQERNLARAIDKPDWGFDRTAVIDWYAQLVADGYGLADAEQQLLDSLTGTNPGDEDDEDEDENDVEDGQLPGSPGDETDEDLADAVADLTLDAADSEIPAQPGTDDASSTSGVNDANPSDIDHSEEHSEDLERGLDDLVGAELTATG</sequence>
<comment type="similarity">
    <text evidence="1">Belongs to the ParB family.</text>
</comment>
<feature type="compositionally biased region" description="Acidic residues" evidence="3">
    <location>
        <begin position="18"/>
        <end position="41"/>
    </location>
</feature>
<dbReference type="PANTHER" id="PTHR33375:SF1">
    <property type="entry name" value="CHROMOSOME-PARTITIONING PROTEIN PARB-RELATED"/>
    <property type="match status" value="1"/>
</dbReference>
<feature type="compositionally biased region" description="Low complexity" evidence="3">
    <location>
        <begin position="575"/>
        <end position="584"/>
    </location>
</feature>
<evidence type="ECO:0000256" key="3">
    <source>
        <dbReference type="SAM" id="MobiDB-lite"/>
    </source>
</evidence>
<dbReference type="Pfam" id="PF02195">
    <property type="entry name" value="ParB_N"/>
    <property type="match status" value="1"/>
</dbReference>
<feature type="domain" description="ParB-like N-terminal" evidence="4">
    <location>
        <begin position="112"/>
        <end position="196"/>
    </location>
</feature>
<evidence type="ECO:0000259" key="4">
    <source>
        <dbReference type="SMART" id="SM00470"/>
    </source>
</evidence>
<evidence type="ECO:0000313" key="6">
    <source>
        <dbReference type="Proteomes" id="UP001501470"/>
    </source>
</evidence>
<proteinExistence type="inferred from homology"/>
<dbReference type="Gene3D" id="3.90.1530.30">
    <property type="match status" value="1"/>
</dbReference>
<name>A0ABP4PDL7_9ACTN</name>
<dbReference type="InterPro" id="IPR003115">
    <property type="entry name" value="ParB_N"/>
</dbReference>
<feature type="compositionally biased region" description="Acidic residues" evidence="3">
    <location>
        <begin position="49"/>
        <end position="59"/>
    </location>
</feature>
<accession>A0ABP4PDL7</accession>
<feature type="compositionally biased region" description="Acidic residues" evidence="3">
    <location>
        <begin position="544"/>
        <end position="558"/>
    </location>
</feature>